<dbReference type="PANTHER" id="PTHR32432:SF3">
    <property type="entry name" value="ETHANOLAMINE UTILIZATION PROTEIN EUTJ"/>
    <property type="match status" value="1"/>
</dbReference>
<sequence length="311" mass="34325">MALSLFSGRITGLSIGRDGAGAAVLRRGRGLPLLDRAAFAPLPPGSLQLSWNEPHLSDPSAFVQCLATVRRSLPTSAGRTVLSLPDAGGRILLLDFDETWKDRDEAVEMILWRLRKNLPGDPPELHLDFQVLQRKEGGAVRLLVAFAVRRVVEQYEHLAREAGFLPVRVELHQLSLIRAFASHIEPEGATTLVLWHGETLTVIMLHNGIPVFWRSRFLPADRGGGTPERELHGSWEAYRRQWPGQRTARLYVVTDANASEPGWLTEVAALCEQQPIRLDSSDLYRRSPGVPVVGLPRERMNGAIAAAVGAL</sequence>
<accession>A0ABM9D8C7</accession>
<dbReference type="Proteomes" id="UP001295463">
    <property type="component" value="Chromosome"/>
</dbReference>
<dbReference type="Gene3D" id="3.30.420.40">
    <property type="match status" value="2"/>
</dbReference>
<dbReference type="EMBL" id="OW150024">
    <property type="protein sequence ID" value="CAH2031332.1"/>
    <property type="molecule type" value="Genomic_DNA"/>
</dbReference>
<gene>
    <name evidence="1" type="ORF">GEAMG1_1502</name>
</gene>
<evidence type="ECO:0000313" key="1">
    <source>
        <dbReference type="EMBL" id="CAH2031332.1"/>
    </source>
</evidence>
<dbReference type="RefSeq" id="WP_305732161.1">
    <property type="nucleotide sequence ID" value="NZ_OW150024.1"/>
</dbReference>
<organism evidence="1 2">
    <name type="scientific">Trichlorobacter ammonificans</name>
    <dbReference type="NCBI Taxonomy" id="2916410"/>
    <lineage>
        <taxon>Bacteria</taxon>
        <taxon>Pseudomonadati</taxon>
        <taxon>Thermodesulfobacteriota</taxon>
        <taxon>Desulfuromonadia</taxon>
        <taxon>Geobacterales</taxon>
        <taxon>Geobacteraceae</taxon>
        <taxon>Trichlorobacter</taxon>
    </lineage>
</organism>
<name>A0ABM9D8C7_9BACT</name>
<dbReference type="InterPro" id="IPR050696">
    <property type="entry name" value="FtsA/MreB"/>
</dbReference>
<reference evidence="1 2" key="1">
    <citation type="submission" date="2022-03" db="EMBL/GenBank/DDBJ databases">
        <authorList>
            <person name="Koch H."/>
        </authorList>
    </citation>
    <scope>NUCLEOTIDE SEQUENCE [LARGE SCALE GENOMIC DNA]</scope>
    <source>
        <strain evidence="1 2">G1</strain>
    </source>
</reference>
<dbReference type="Gene3D" id="3.30.1490.300">
    <property type="match status" value="1"/>
</dbReference>
<protein>
    <submittedName>
        <fullName evidence="1">Pilus assembly protein PilM</fullName>
    </submittedName>
</protein>
<proteinExistence type="predicted"/>
<evidence type="ECO:0000313" key="2">
    <source>
        <dbReference type="Proteomes" id="UP001295463"/>
    </source>
</evidence>
<dbReference type="PANTHER" id="PTHR32432">
    <property type="entry name" value="CELL DIVISION PROTEIN FTSA-RELATED"/>
    <property type="match status" value="1"/>
</dbReference>
<keyword evidence="2" id="KW-1185">Reference proteome</keyword>